<name>A0A6J4UR51_9BACT</name>
<dbReference type="Pfam" id="PF14344">
    <property type="entry name" value="DUF4397"/>
    <property type="match status" value="1"/>
</dbReference>
<feature type="domain" description="DUF4397" evidence="1">
    <location>
        <begin position="74"/>
        <end position="190"/>
    </location>
</feature>
<protein>
    <recommendedName>
        <fullName evidence="1">DUF4397 domain-containing protein</fullName>
    </recommendedName>
</protein>
<evidence type="ECO:0000313" key="2">
    <source>
        <dbReference type="EMBL" id="CAA9555757.1"/>
    </source>
</evidence>
<dbReference type="EMBL" id="CADCWG010000146">
    <property type="protein sequence ID" value="CAA9555757.1"/>
    <property type="molecule type" value="Genomic_DNA"/>
</dbReference>
<dbReference type="InterPro" id="IPR025510">
    <property type="entry name" value="DUF4397"/>
</dbReference>
<evidence type="ECO:0000259" key="1">
    <source>
        <dbReference type="Pfam" id="PF14344"/>
    </source>
</evidence>
<proteinExistence type="predicted"/>
<accession>A0A6J4UR51</accession>
<reference evidence="2" key="1">
    <citation type="submission" date="2020-02" db="EMBL/GenBank/DDBJ databases">
        <authorList>
            <person name="Meier V. D."/>
        </authorList>
    </citation>
    <scope>NUCLEOTIDE SEQUENCE</scope>
    <source>
        <strain evidence="2">AVDCRST_MAG49</strain>
    </source>
</reference>
<dbReference type="AlphaFoldDB" id="A0A6J4UR51"/>
<organism evidence="2">
    <name type="scientific">uncultured Thermomicrobiales bacterium</name>
    <dbReference type="NCBI Taxonomy" id="1645740"/>
    <lineage>
        <taxon>Bacteria</taxon>
        <taxon>Pseudomonadati</taxon>
        <taxon>Thermomicrobiota</taxon>
        <taxon>Thermomicrobia</taxon>
        <taxon>Thermomicrobiales</taxon>
        <taxon>environmental samples</taxon>
    </lineage>
</organism>
<sequence length="268" mass="27062">MTHRRRTSLPTWLVRSIGPVCILAVVAAVALSATGTGWAFAQGTPGIATPGPGTPAAATPMVGTPVATPTENVASIRVVHASPDAGPVEVYVDGVLAVPTLQFQSATEFAAVPAGDHEIKIAPAGAGVGAAVFTGTASLEGDKAYELAAIGPLAQLQFGQFEVNRGPLEPNSARVRAVHAASGVDVVDVAQVGGAVLIEDVTYPGASDYTGVTVGQLALELRSNDGASLYQVPPFDVQAGQVIDVFVTIDPTTNAPAVFTVGTTAEAE</sequence>
<gene>
    <name evidence="2" type="ORF">AVDCRST_MAG49-2902</name>
</gene>